<evidence type="ECO:0000313" key="2">
    <source>
        <dbReference type="Ensembl" id="ENSPCEP00000026858.1"/>
    </source>
</evidence>
<dbReference type="PANTHER" id="PTHR37861:SF1">
    <property type="entry name" value="PROLINE-RICH ACIDIC PROTEIN 1"/>
    <property type="match status" value="1"/>
</dbReference>
<dbReference type="InterPro" id="IPR027922">
    <property type="entry name" value="PRAP"/>
</dbReference>
<protein>
    <submittedName>
        <fullName evidence="2">Uncharacterized protein</fullName>
    </submittedName>
</protein>
<evidence type="ECO:0000313" key="3">
    <source>
        <dbReference type="Proteomes" id="UP000694393"/>
    </source>
</evidence>
<sequence length="104" mass="11463">MKRASKEPVTVIFFPLSSILGIKAIEPPEVLTFSVPPLFAAAWTTEAPPALLGAESAAVPEEDRDHLYHPPDDTLEGDAPRETVVLYEEVISGPEEDRDHLYHD</sequence>
<proteinExistence type="predicted"/>
<dbReference type="AlphaFoldDB" id="A0A8C8SZP2"/>
<dbReference type="PANTHER" id="PTHR37861">
    <property type="entry name" value="PROLINE-RICH ACIDIC PROTEIN 1"/>
    <property type="match status" value="1"/>
</dbReference>
<dbReference type="Pfam" id="PF15314">
    <property type="entry name" value="PRAP"/>
    <property type="match status" value="1"/>
</dbReference>
<dbReference type="Ensembl" id="ENSPCET00000027754.1">
    <property type="protein sequence ID" value="ENSPCEP00000026858.1"/>
    <property type="gene ID" value="ENSPCEG00000020097.1"/>
</dbReference>
<accession>A0A8C8SZP2</accession>
<keyword evidence="3" id="KW-1185">Reference proteome</keyword>
<dbReference type="Proteomes" id="UP000694393">
    <property type="component" value="Unplaced"/>
</dbReference>
<feature type="compositionally biased region" description="Basic and acidic residues" evidence="1">
    <location>
        <begin position="61"/>
        <end position="72"/>
    </location>
</feature>
<name>A0A8C8SZP2_9SAUR</name>
<reference evidence="2" key="2">
    <citation type="submission" date="2025-09" db="UniProtKB">
        <authorList>
            <consortium name="Ensembl"/>
        </authorList>
    </citation>
    <scope>IDENTIFICATION</scope>
</reference>
<evidence type="ECO:0000256" key="1">
    <source>
        <dbReference type="SAM" id="MobiDB-lite"/>
    </source>
</evidence>
<organism evidence="2 3">
    <name type="scientific">Pelusios castaneus</name>
    <name type="common">West African mud turtle</name>
    <dbReference type="NCBI Taxonomy" id="367368"/>
    <lineage>
        <taxon>Eukaryota</taxon>
        <taxon>Metazoa</taxon>
        <taxon>Chordata</taxon>
        <taxon>Craniata</taxon>
        <taxon>Vertebrata</taxon>
        <taxon>Euteleostomi</taxon>
        <taxon>Archelosauria</taxon>
        <taxon>Testudinata</taxon>
        <taxon>Testudines</taxon>
        <taxon>Pleurodira</taxon>
        <taxon>Pelomedusidae</taxon>
        <taxon>Pelusios</taxon>
    </lineage>
</organism>
<feature type="region of interest" description="Disordered" evidence="1">
    <location>
        <begin position="58"/>
        <end position="80"/>
    </location>
</feature>
<reference evidence="2" key="1">
    <citation type="submission" date="2025-08" db="UniProtKB">
        <authorList>
            <consortium name="Ensembl"/>
        </authorList>
    </citation>
    <scope>IDENTIFICATION</scope>
</reference>